<keyword evidence="2" id="KW-1185">Reference proteome</keyword>
<protein>
    <recommendedName>
        <fullName evidence="3">Isomerase YbhE</fullName>
    </recommendedName>
</protein>
<gene>
    <name evidence="1" type="ORF">PYCCODRAFT_1443936</name>
</gene>
<dbReference type="Proteomes" id="UP000193067">
    <property type="component" value="Unassembled WGS sequence"/>
</dbReference>
<dbReference type="EMBL" id="KZ084097">
    <property type="protein sequence ID" value="OSD04189.1"/>
    <property type="molecule type" value="Genomic_DNA"/>
</dbReference>
<evidence type="ECO:0000313" key="1">
    <source>
        <dbReference type="EMBL" id="OSD04189.1"/>
    </source>
</evidence>
<evidence type="ECO:0000313" key="2">
    <source>
        <dbReference type="Proteomes" id="UP000193067"/>
    </source>
</evidence>
<dbReference type="InterPro" id="IPR015943">
    <property type="entry name" value="WD40/YVTN_repeat-like_dom_sf"/>
</dbReference>
<reference evidence="1 2" key="1">
    <citation type="journal article" date="2015" name="Biotechnol. Biofuels">
        <title>Enhanced degradation of softwood versus hardwood by the white-rot fungus Pycnoporus coccineus.</title>
        <authorList>
            <person name="Couturier M."/>
            <person name="Navarro D."/>
            <person name="Chevret D."/>
            <person name="Henrissat B."/>
            <person name="Piumi F."/>
            <person name="Ruiz-Duenas F.J."/>
            <person name="Martinez A.T."/>
            <person name="Grigoriev I.V."/>
            <person name="Riley R."/>
            <person name="Lipzen A."/>
            <person name="Berrin J.G."/>
            <person name="Master E.R."/>
            <person name="Rosso M.N."/>
        </authorList>
    </citation>
    <scope>NUCLEOTIDE SEQUENCE [LARGE SCALE GENOMIC DNA]</scope>
    <source>
        <strain evidence="1 2">BRFM310</strain>
    </source>
</reference>
<dbReference type="AlphaFoldDB" id="A0A1Y2ISS1"/>
<dbReference type="SUPFAM" id="SSF75011">
    <property type="entry name" value="3-carboxy-cis,cis-mucoante lactonizing enzyme"/>
    <property type="match status" value="1"/>
</dbReference>
<proteinExistence type="predicted"/>
<sequence length="386" mass="40060">MMTKMSSPHPAGAVYFITNEPQENMLIAASIEGDGTLRLDRAIAAGGRGLHGVTANGNTGVDGLFSQGSVQVSQKANVVATVNPGSNTVSLFSIDPRRPTNISPLGDPTSSEGEFPVSLAFNSDGSRLCVLNGGAVNGINCFNVDKKLGLVPLPNSLRYLGFNQTTPANGPPNSVSQIIFSEDDSKLLVSYKGPGTAPGYFISWDVQKDGSLSAQNTQIPLPSGGMLAFSLTPITKENAFFVTDPGIGYDILDLSGKKRDLAGTINGQTATCWSAYSAKTGSYYAIDVGANIIREVRLDGNLKGSVIATHNLAANTSPIDSQVATIKGKDYLYVLGANATSVDVFALTAAGQAKQISTVDISGPARAVGIPVHGANLQGMATYVGQ</sequence>
<evidence type="ECO:0008006" key="3">
    <source>
        <dbReference type="Google" id="ProtNLM"/>
    </source>
</evidence>
<dbReference type="Gene3D" id="2.130.10.10">
    <property type="entry name" value="YVTN repeat-like/Quinoprotein amine dehydrogenase"/>
    <property type="match status" value="1"/>
</dbReference>
<accession>A0A1Y2ISS1</accession>
<name>A0A1Y2ISS1_TRAC3</name>
<dbReference type="OrthoDB" id="10006285at2759"/>
<organism evidence="1 2">
    <name type="scientific">Trametes coccinea (strain BRFM310)</name>
    <name type="common">Pycnoporus coccineus</name>
    <dbReference type="NCBI Taxonomy" id="1353009"/>
    <lineage>
        <taxon>Eukaryota</taxon>
        <taxon>Fungi</taxon>
        <taxon>Dikarya</taxon>
        <taxon>Basidiomycota</taxon>
        <taxon>Agaricomycotina</taxon>
        <taxon>Agaricomycetes</taxon>
        <taxon>Polyporales</taxon>
        <taxon>Polyporaceae</taxon>
        <taxon>Trametes</taxon>
    </lineage>
</organism>
<dbReference type="STRING" id="1353009.A0A1Y2ISS1"/>